<reference evidence="2 3" key="1">
    <citation type="submission" date="2016-03" db="EMBL/GenBank/DDBJ databases">
        <title>Comparative genomics of the ectomycorrhizal sister species Rhizopogon vinicolor and Rhizopogon vesiculosus (Basidiomycota: Boletales) reveals a divergence of the mating type B locus.</title>
        <authorList>
            <person name="Mujic A.B."/>
            <person name="Kuo A."/>
            <person name="Tritt A."/>
            <person name="Lipzen A."/>
            <person name="Chen C."/>
            <person name="Johnson J."/>
            <person name="Sharma A."/>
            <person name="Barry K."/>
            <person name="Grigoriev I.V."/>
            <person name="Spatafora J.W."/>
        </authorList>
    </citation>
    <scope>NUCLEOTIDE SEQUENCE [LARGE SCALE GENOMIC DNA]</scope>
    <source>
        <strain evidence="2 3">AM-OR11-056</strain>
    </source>
</reference>
<accession>A0A1J8PGD0</accession>
<name>A0A1J8PGD0_9AGAM</name>
<feature type="compositionally biased region" description="Basic and acidic residues" evidence="1">
    <location>
        <begin position="1"/>
        <end position="18"/>
    </location>
</feature>
<dbReference type="Proteomes" id="UP000183567">
    <property type="component" value="Unassembled WGS sequence"/>
</dbReference>
<evidence type="ECO:0000313" key="2">
    <source>
        <dbReference type="EMBL" id="OJA08053.1"/>
    </source>
</evidence>
<gene>
    <name evidence="2" type="ORF">AZE42_13995</name>
</gene>
<evidence type="ECO:0000256" key="1">
    <source>
        <dbReference type="SAM" id="MobiDB-lite"/>
    </source>
</evidence>
<feature type="region of interest" description="Disordered" evidence="1">
    <location>
        <begin position="1"/>
        <end position="89"/>
    </location>
</feature>
<keyword evidence="3" id="KW-1185">Reference proteome</keyword>
<dbReference type="AlphaFoldDB" id="A0A1J8PGD0"/>
<proteinExistence type="predicted"/>
<feature type="compositionally biased region" description="Acidic residues" evidence="1">
    <location>
        <begin position="61"/>
        <end position="70"/>
    </location>
</feature>
<feature type="compositionally biased region" description="Basic residues" evidence="1">
    <location>
        <begin position="19"/>
        <end position="35"/>
    </location>
</feature>
<evidence type="ECO:0000313" key="3">
    <source>
        <dbReference type="Proteomes" id="UP000183567"/>
    </source>
</evidence>
<feature type="compositionally biased region" description="Basic and acidic residues" evidence="1">
    <location>
        <begin position="72"/>
        <end position="89"/>
    </location>
</feature>
<dbReference type="EMBL" id="LVVM01006450">
    <property type="protein sequence ID" value="OJA08053.1"/>
    <property type="molecule type" value="Genomic_DNA"/>
</dbReference>
<feature type="compositionally biased region" description="Acidic residues" evidence="1">
    <location>
        <begin position="41"/>
        <end position="53"/>
    </location>
</feature>
<protein>
    <submittedName>
        <fullName evidence="2">Uncharacterized protein</fullName>
    </submittedName>
</protein>
<sequence>MTSESKSETSESEAECRRTPKKKAPAPLKPKRARRKSIEVIELEGEDDEEEAEVGPVDGADNGDEEDSDGLQEIHHATVPDARKTKKRSADDVLTVFLDRCMVKFCETNGNIKTVKGRWCNICK</sequence>
<dbReference type="OrthoDB" id="2692481at2759"/>
<comment type="caution">
    <text evidence="2">The sequence shown here is derived from an EMBL/GenBank/DDBJ whole genome shotgun (WGS) entry which is preliminary data.</text>
</comment>
<organism evidence="2 3">
    <name type="scientific">Rhizopogon vesiculosus</name>
    <dbReference type="NCBI Taxonomy" id="180088"/>
    <lineage>
        <taxon>Eukaryota</taxon>
        <taxon>Fungi</taxon>
        <taxon>Dikarya</taxon>
        <taxon>Basidiomycota</taxon>
        <taxon>Agaricomycotina</taxon>
        <taxon>Agaricomycetes</taxon>
        <taxon>Agaricomycetidae</taxon>
        <taxon>Boletales</taxon>
        <taxon>Suillineae</taxon>
        <taxon>Rhizopogonaceae</taxon>
        <taxon>Rhizopogon</taxon>
    </lineage>
</organism>